<name>A0A840BDS6_9RHOO</name>
<keyword evidence="2" id="KW-1185">Reference proteome</keyword>
<proteinExistence type="predicted"/>
<dbReference type="EMBL" id="JACIET010000001">
    <property type="protein sequence ID" value="MBB4011245.1"/>
    <property type="molecule type" value="Genomic_DNA"/>
</dbReference>
<dbReference type="Proteomes" id="UP000561045">
    <property type="component" value="Unassembled WGS sequence"/>
</dbReference>
<dbReference type="SUPFAM" id="SSF53850">
    <property type="entry name" value="Periplasmic binding protein-like II"/>
    <property type="match status" value="1"/>
</dbReference>
<dbReference type="Gene3D" id="3.40.190.10">
    <property type="entry name" value="Periplasmic binding protein-like II"/>
    <property type="match status" value="2"/>
</dbReference>
<organism evidence="1 2">
    <name type="scientific">Niveibacterium umoris</name>
    <dbReference type="NCBI Taxonomy" id="1193620"/>
    <lineage>
        <taxon>Bacteria</taxon>
        <taxon>Pseudomonadati</taxon>
        <taxon>Pseudomonadota</taxon>
        <taxon>Betaproteobacteria</taxon>
        <taxon>Rhodocyclales</taxon>
        <taxon>Rhodocyclaceae</taxon>
        <taxon>Niveibacterium</taxon>
    </lineage>
</organism>
<accession>A0A840BDS6</accession>
<evidence type="ECO:0000313" key="2">
    <source>
        <dbReference type="Proteomes" id="UP000561045"/>
    </source>
</evidence>
<reference evidence="1 2" key="1">
    <citation type="submission" date="2020-08" db="EMBL/GenBank/DDBJ databases">
        <title>Genomic Encyclopedia of Type Strains, Phase IV (KMG-IV): sequencing the most valuable type-strain genomes for metagenomic binning, comparative biology and taxonomic classification.</title>
        <authorList>
            <person name="Goeker M."/>
        </authorList>
    </citation>
    <scope>NUCLEOTIDE SEQUENCE [LARGE SCALE GENOMIC DNA]</scope>
    <source>
        <strain evidence="1 2">DSM 106739</strain>
    </source>
</reference>
<dbReference type="RefSeq" id="WP_207064319.1">
    <property type="nucleotide sequence ID" value="NZ_BAABLE010000011.1"/>
</dbReference>
<evidence type="ECO:0008006" key="3">
    <source>
        <dbReference type="Google" id="ProtNLM"/>
    </source>
</evidence>
<protein>
    <recommendedName>
        <fullName evidence="3">Solute-binding protein family 3/N-terminal domain-containing protein</fullName>
    </recommendedName>
</protein>
<sequence>MAALLGTPPRCAAQGPINVLVAETPPFVTDQGGVAAGPYIEAMKLLADREGVGIRFGSPRPMKRLLLEAKQSRNTCVLGVPFAPGEAEVLNYIGRVGPLDVAVYAKRGVAPPIANVAQLRGNTSIASADLAEVRDVLDAEGIVYQTLPASAAAMKMLNAERFAYLVAEEPAIDDLKELSIERQFVLLRTERWLACNTALEPATAAHLRHAISEGLYAASTRPVWASFGLGEHFDRVSKAWRLSTGKQR</sequence>
<comment type="caution">
    <text evidence="1">The sequence shown here is derived from an EMBL/GenBank/DDBJ whole genome shotgun (WGS) entry which is preliminary data.</text>
</comment>
<gene>
    <name evidence="1" type="ORF">GGR36_000553</name>
</gene>
<evidence type="ECO:0000313" key="1">
    <source>
        <dbReference type="EMBL" id="MBB4011245.1"/>
    </source>
</evidence>
<dbReference type="AlphaFoldDB" id="A0A840BDS6"/>